<keyword evidence="4" id="KW-1185">Reference proteome</keyword>
<dbReference type="Pfam" id="PF01381">
    <property type="entry name" value="HTH_3"/>
    <property type="match status" value="1"/>
</dbReference>
<dbReference type="InterPro" id="IPR050807">
    <property type="entry name" value="TransReg_Diox_bact_type"/>
</dbReference>
<organism evidence="3 4">
    <name type="scientific">Gehongia tenuis</name>
    <dbReference type="NCBI Taxonomy" id="2763655"/>
    <lineage>
        <taxon>Bacteria</taxon>
        <taxon>Bacillati</taxon>
        <taxon>Bacillota</taxon>
        <taxon>Clostridia</taxon>
        <taxon>Christensenellales</taxon>
        <taxon>Christensenellaceae</taxon>
        <taxon>Gehongia</taxon>
    </lineage>
</organism>
<dbReference type="GO" id="GO:0003677">
    <property type="term" value="F:DNA binding"/>
    <property type="evidence" value="ECO:0007669"/>
    <property type="project" value="UniProtKB-KW"/>
</dbReference>
<gene>
    <name evidence="3" type="ORF">H8696_07975</name>
</gene>
<dbReference type="InterPro" id="IPR001387">
    <property type="entry name" value="Cro/C1-type_HTH"/>
</dbReference>
<name>A0A926D553_9FIRM</name>
<keyword evidence="1" id="KW-0238">DNA-binding</keyword>
<protein>
    <submittedName>
        <fullName evidence="3">Helix-turn-helix transcriptional regulator</fullName>
    </submittedName>
</protein>
<dbReference type="RefSeq" id="WP_249316401.1">
    <property type="nucleotide sequence ID" value="NZ_JACRSR010000003.1"/>
</dbReference>
<dbReference type="PANTHER" id="PTHR46797:SF1">
    <property type="entry name" value="METHYLPHOSPHONATE SYNTHASE"/>
    <property type="match status" value="1"/>
</dbReference>
<dbReference type="PROSITE" id="PS50943">
    <property type="entry name" value="HTH_CROC1"/>
    <property type="match status" value="1"/>
</dbReference>
<dbReference type="GO" id="GO:0003700">
    <property type="term" value="F:DNA-binding transcription factor activity"/>
    <property type="evidence" value="ECO:0007669"/>
    <property type="project" value="TreeGrafter"/>
</dbReference>
<comment type="caution">
    <text evidence="3">The sequence shown here is derived from an EMBL/GenBank/DDBJ whole genome shotgun (WGS) entry which is preliminary data.</text>
</comment>
<dbReference type="InterPro" id="IPR010982">
    <property type="entry name" value="Lambda_DNA-bd_dom_sf"/>
</dbReference>
<reference evidence="3" key="1">
    <citation type="submission" date="2020-08" db="EMBL/GenBank/DDBJ databases">
        <title>Genome public.</title>
        <authorList>
            <person name="Liu C."/>
            <person name="Sun Q."/>
        </authorList>
    </citation>
    <scope>NUCLEOTIDE SEQUENCE</scope>
    <source>
        <strain evidence="3">NSJ-53</strain>
    </source>
</reference>
<dbReference type="Proteomes" id="UP000623172">
    <property type="component" value="Unassembled WGS sequence"/>
</dbReference>
<dbReference type="AlphaFoldDB" id="A0A926D553"/>
<evidence type="ECO:0000256" key="1">
    <source>
        <dbReference type="ARBA" id="ARBA00023125"/>
    </source>
</evidence>
<accession>A0A926D553</accession>
<evidence type="ECO:0000313" key="3">
    <source>
        <dbReference type="EMBL" id="MBC8531781.1"/>
    </source>
</evidence>
<dbReference type="Gene3D" id="1.10.260.40">
    <property type="entry name" value="lambda repressor-like DNA-binding domains"/>
    <property type="match status" value="1"/>
</dbReference>
<evidence type="ECO:0000259" key="2">
    <source>
        <dbReference type="PROSITE" id="PS50943"/>
    </source>
</evidence>
<evidence type="ECO:0000313" key="4">
    <source>
        <dbReference type="Proteomes" id="UP000623172"/>
    </source>
</evidence>
<dbReference type="GO" id="GO:0005829">
    <property type="term" value="C:cytosol"/>
    <property type="evidence" value="ECO:0007669"/>
    <property type="project" value="TreeGrafter"/>
</dbReference>
<proteinExistence type="predicted"/>
<dbReference type="EMBL" id="JACRSR010000003">
    <property type="protein sequence ID" value="MBC8531781.1"/>
    <property type="molecule type" value="Genomic_DNA"/>
</dbReference>
<feature type="domain" description="HTH cro/C1-type" evidence="2">
    <location>
        <begin position="5"/>
        <end position="60"/>
    </location>
</feature>
<dbReference type="CDD" id="cd00093">
    <property type="entry name" value="HTH_XRE"/>
    <property type="match status" value="1"/>
</dbReference>
<dbReference type="SUPFAM" id="SSF47413">
    <property type="entry name" value="lambda repressor-like DNA-binding domains"/>
    <property type="match status" value="1"/>
</dbReference>
<sequence>MPYRIKEKRLKHNLTQEELAAKSGVSRATISGLETGMVTITTTETLRKIAQALGEKVSDIFLD</sequence>
<dbReference type="SMART" id="SM00530">
    <property type="entry name" value="HTH_XRE"/>
    <property type="match status" value="1"/>
</dbReference>
<dbReference type="PANTHER" id="PTHR46797">
    <property type="entry name" value="HTH-TYPE TRANSCRIPTIONAL REGULATOR"/>
    <property type="match status" value="1"/>
</dbReference>